<gene>
    <name evidence="7" type="ORF">SAMN02745671_01535</name>
</gene>
<evidence type="ECO:0000256" key="2">
    <source>
        <dbReference type="ARBA" id="ARBA00022723"/>
    </source>
</evidence>
<dbReference type="EMBL" id="FQYW01000012">
    <property type="protein sequence ID" value="SHI74822.1"/>
    <property type="molecule type" value="Genomic_DNA"/>
</dbReference>
<comment type="similarity">
    <text evidence="5">Belongs to the DAPG/phloretin hydrolase family.</text>
</comment>
<evidence type="ECO:0000313" key="7">
    <source>
        <dbReference type="EMBL" id="SHI74822.1"/>
    </source>
</evidence>
<sequence length="266" mass="30395">MNLFLNKKVGVSKEEKALPYYKFFERDMAKIPEEKLALIEMPQEKTAVPFEERNLFLAGEDKDYTQLGYGIALNGTGFVCNETYMPQVTGEMLDWWFAWQSVGSDLRYKIWDPEDHYFSRAARPDYVCDPNVPLKEKTWGVDQYVLEDIGQGPGLLKLMFKSPENFGYDSALVGTKYCESLVSAMGTGDCPAAMTHKWYPYRDGVLFCSRFWIGYGIVDDRFASVLPKGESIPVEVPRGLFAHNIKEFTNLASILPEVYAENKDNF</sequence>
<dbReference type="AlphaFoldDB" id="A0A1M6DNP4"/>
<dbReference type="Proteomes" id="UP000191240">
    <property type="component" value="Unassembled WGS sequence"/>
</dbReference>
<protein>
    <recommendedName>
        <fullName evidence="6">DAPG hydrolase PhiG domain-containing protein</fullName>
    </recommendedName>
</protein>
<evidence type="ECO:0000259" key="6">
    <source>
        <dbReference type="Pfam" id="PF18089"/>
    </source>
</evidence>
<organism evidence="7 8">
    <name type="scientific">Anaerovibrio lipolyticus DSM 3074</name>
    <dbReference type="NCBI Taxonomy" id="1120997"/>
    <lineage>
        <taxon>Bacteria</taxon>
        <taxon>Bacillati</taxon>
        <taxon>Bacillota</taxon>
        <taxon>Negativicutes</taxon>
        <taxon>Selenomonadales</taxon>
        <taxon>Selenomonadaceae</taxon>
        <taxon>Anaerovibrio</taxon>
    </lineage>
</organism>
<reference evidence="7 8" key="1">
    <citation type="submission" date="2016-11" db="EMBL/GenBank/DDBJ databases">
        <authorList>
            <person name="Jaros S."/>
            <person name="Januszkiewicz K."/>
            <person name="Wedrychowicz H."/>
        </authorList>
    </citation>
    <scope>NUCLEOTIDE SEQUENCE [LARGE SCALE GENOMIC DNA]</scope>
    <source>
        <strain evidence="7 8">DSM 3074</strain>
    </source>
</reference>
<evidence type="ECO:0000256" key="5">
    <source>
        <dbReference type="ARBA" id="ARBA00023459"/>
    </source>
</evidence>
<dbReference type="RefSeq" id="WP_052211866.1">
    <property type="nucleotide sequence ID" value="NZ_FQYW01000012.1"/>
</dbReference>
<dbReference type="InterPro" id="IPR041526">
    <property type="entry name" value="DAPG_hydrolase"/>
</dbReference>
<evidence type="ECO:0000256" key="3">
    <source>
        <dbReference type="ARBA" id="ARBA00022801"/>
    </source>
</evidence>
<comment type="cofactor">
    <cofactor evidence="1">
        <name>Zn(2+)</name>
        <dbReference type="ChEBI" id="CHEBI:29105"/>
    </cofactor>
</comment>
<evidence type="ECO:0000256" key="4">
    <source>
        <dbReference type="ARBA" id="ARBA00022833"/>
    </source>
</evidence>
<feature type="domain" description="DAPG hydrolase PhiG" evidence="6">
    <location>
        <begin position="50"/>
        <end position="260"/>
    </location>
</feature>
<dbReference type="Pfam" id="PF18089">
    <property type="entry name" value="DAPG_hydrolase"/>
    <property type="match status" value="1"/>
</dbReference>
<proteinExistence type="inferred from homology"/>
<dbReference type="GO" id="GO:0016787">
    <property type="term" value="F:hydrolase activity"/>
    <property type="evidence" value="ECO:0007669"/>
    <property type="project" value="UniProtKB-KW"/>
</dbReference>
<keyword evidence="3" id="KW-0378">Hydrolase</keyword>
<dbReference type="GO" id="GO:0046872">
    <property type="term" value="F:metal ion binding"/>
    <property type="evidence" value="ECO:0007669"/>
    <property type="project" value="UniProtKB-KW"/>
</dbReference>
<evidence type="ECO:0000256" key="1">
    <source>
        <dbReference type="ARBA" id="ARBA00001947"/>
    </source>
</evidence>
<name>A0A1M6DNP4_9FIRM</name>
<evidence type="ECO:0000313" key="8">
    <source>
        <dbReference type="Proteomes" id="UP000191240"/>
    </source>
</evidence>
<keyword evidence="2" id="KW-0479">Metal-binding</keyword>
<keyword evidence="4" id="KW-0862">Zinc</keyword>
<accession>A0A1M6DNP4</accession>